<evidence type="ECO:0000259" key="3">
    <source>
        <dbReference type="Pfam" id="PF07553"/>
    </source>
</evidence>
<keyword evidence="2" id="KW-1133">Transmembrane helix</keyword>
<sequence length="169" mass="18380">MSKKIVDENGNTYVQKKPIYKRVLFWIVAIVIIVMFGSMATKNISSKTISSSPSKSSSKSSSSSKPKVSAEFSAALAKAKTYSDTMSMSKQGIYDQLTSEAGEKFPADAAQYAIDNVKADYNKNALNKAKTYQEKMSMSVDSIHDQLVSAAGEKFTTAQADYAIANLNK</sequence>
<accession>A0A4R5N8B9</accession>
<organism evidence="4 5">
    <name type="scientific">Leuconostoc fallax</name>
    <dbReference type="NCBI Taxonomy" id="1251"/>
    <lineage>
        <taxon>Bacteria</taxon>
        <taxon>Bacillati</taxon>
        <taxon>Bacillota</taxon>
        <taxon>Bacilli</taxon>
        <taxon>Lactobacillales</taxon>
        <taxon>Lactobacillaceae</taxon>
        <taxon>Leuconostoc</taxon>
    </lineage>
</organism>
<dbReference type="EMBL" id="PUFI01000014">
    <property type="protein sequence ID" value="TDG68041.1"/>
    <property type="molecule type" value="Genomic_DNA"/>
</dbReference>
<keyword evidence="5" id="KW-1185">Reference proteome</keyword>
<dbReference type="RefSeq" id="WP_010007848.1">
    <property type="nucleotide sequence ID" value="NZ_PUFI01000014.1"/>
</dbReference>
<dbReference type="STRING" id="907931.GCA_000165675_01003"/>
<evidence type="ECO:0000313" key="4">
    <source>
        <dbReference type="EMBL" id="TDG68041.1"/>
    </source>
</evidence>
<dbReference type="InterPro" id="IPR011434">
    <property type="entry name" value="Ltp-like_HTH"/>
</dbReference>
<feature type="domain" description="Putative host cell surface-exposed lipoprotein Ltp-like HTH region" evidence="3">
    <location>
        <begin position="120"/>
        <end position="167"/>
    </location>
</feature>
<dbReference type="Pfam" id="PF07553">
    <property type="entry name" value="Lipoprotein_Ltp"/>
    <property type="match status" value="2"/>
</dbReference>
<evidence type="ECO:0000256" key="1">
    <source>
        <dbReference type="SAM" id="MobiDB-lite"/>
    </source>
</evidence>
<evidence type="ECO:0000256" key="2">
    <source>
        <dbReference type="SAM" id="Phobius"/>
    </source>
</evidence>
<feature type="region of interest" description="Disordered" evidence="1">
    <location>
        <begin position="46"/>
        <end position="67"/>
    </location>
</feature>
<evidence type="ECO:0000313" key="5">
    <source>
        <dbReference type="Proteomes" id="UP000295681"/>
    </source>
</evidence>
<dbReference type="Gene3D" id="1.10.10.10">
    <property type="entry name" value="Winged helix-like DNA-binding domain superfamily/Winged helix DNA-binding domain"/>
    <property type="match status" value="2"/>
</dbReference>
<dbReference type="InterPro" id="IPR036388">
    <property type="entry name" value="WH-like_DNA-bd_sf"/>
</dbReference>
<dbReference type="AlphaFoldDB" id="A0A4R5N8B9"/>
<gene>
    <name evidence="4" type="ORF">C5L23_000347</name>
</gene>
<keyword evidence="2" id="KW-0472">Membrane</keyword>
<protein>
    <recommendedName>
        <fullName evidence="3">Putative host cell surface-exposed lipoprotein Ltp-like HTH region domain-containing protein</fullName>
    </recommendedName>
</protein>
<dbReference type="Proteomes" id="UP000295681">
    <property type="component" value="Unassembled WGS sequence"/>
</dbReference>
<feature type="transmembrane region" description="Helical" evidence="2">
    <location>
        <begin position="23"/>
        <end position="41"/>
    </location>
</feature>
<proteinExistence type="predicted"/>
<keyword evidence="2" id="KW-0812">Transmembrane</keyword>
<comment type="caution">
    <text evidence="4">The sequence shown here is derived from an EMBL/GenBank/DDBJ whole genome shotgun (WGS) entry which is preliminary data.</text>
</comment>
<reference evidence="4 5" key="1">
    <citation type="journal article" date="2019" name="Appl. Microbiol. Biotechnol.">
        <title>Uncovering carbohydrate metabolism through a genotype-phenotype association study of 56 lactic acid bacteria genomes.</title>
        <authorList>
            <person name="Buron-Moles G."/>
            <person name="Chailyan A."/>
            <person name="Dolejs I."/>
            <person name="Forster J."/>
            <person name="Miks M.H."/>
        </authorList>
    </citation>
    <scope>NUCLEOTIDE SEQUENCE [LARGE SCALE GENOMIC DNA]</scope>
    <source>
        <strain evidence="4 5">ATCC 700006</strain>
    </source>
</reference>
<feature type="domain" description="Putative host cell surface-exposed lipoprotein Ltp-like HTH region" evidence="3">
    <location>
        <begin position="74"/>
        <end position="117"/>
    </location>
</feature>
<name>A0A4R5N8B9_9LACO</name>